<dbReference type="EMBL" id="JBHRZI010000029">
    <property type="protein sequence ID" value="MFC3896389.1"/>
    <property type="molecule type" value="Genomic_DNA"/>
</dbReference>
<dbReference type="PANTHER" id="PTHR43004:SF19">
    <property type="entry name" value="BINDING MONOOXYGENASE, PUTATIVE (JCVI)-RELATED"/>
    <property type="match status" value="1"/>
</dbReference>
<keyword evidence="6" id="KW-1185">Reference proteome</keyword>
<dbReference type="Gene3D" id="3.50.50.60">
    <property type="entry name" value="FAD/NAD(P)-binding domain"/>
    <property type="match status" value="1"/>
</dbReference>
<dbReference type="Gene3D" id="3.30.70.2450">
    <property type="match status" value="1"/>
</dbReference>
<name>A0ABV8C2W9_9PSEU</name>
<dbReference type="PANTHER" id="PTHR43004">
    <property type="entry name" value="TRK SYSTEM POTASSIUM UPTAKE PROTEIN"/>
    <property type="match status" value="1"/>
</dbReference>
<dbReference type="Pfam" id="PF01494">
    <property type="entry name" value="FAD_binding_3"/>
    <property type="match status" value="1"/>
</dbReference>
<keyword evidence="3" id="KW-0274">FAD</keyword>
<keyword evidence="5" id="KW-0503">Monooxygenase</keyword>
<dbReference type="InterPro" id="IPR050641">
    <property type="entry name" value="RIFMO-like"/>
</dbReference>
<organism evidence="5 6">
    <name type="scientific">Lentzea rhizosphaerae</name>
    <dbReference type="NCBI Taxonomy" id="2041025"/>
    <lineage>
        <taxon>Bacteria</taxon>
        <taxon>Bacillati</taxon>
        <taxon>Actinomycetota</taxon>
        <taxon>Actinomycetes</taxon>
        <taxon>Pseudonocardiales</taxon>
        <taxon>Pseudonocardiaceae</taxon>
        <taxon>Lentzea</taxon>
    </lineage>
</organism>
<reference evidence="6" key="1">
    <citation type="journal article" date="2019" name="Int. J. Syst. Evol. Microbiol.">
        <title>The Global Catalogue of Microorganisms (GCM) 10K type strain sequencing project: providing services to taxonomists for standard genome sequencing and annotation.</title>
        <authorList>
            <consortium name="The Broad Institute Genomics Platform"/>
            <consortium name="The Broad Institute Genome Sequencing Center for Infectious Disease"/>
            <person name="Wu L."/>
            <person name="Ma J."/>
        </authorList>
    </citation>
    <scope>NUCLEOTIDE SEQUENCE [LARGE SCALE GENOMIC DNA]</scope>
    <source>
        <strain evidence="6">CGMCC 4.7405</strain>
    </source>
</reference>
<dbReference type="InterPro" id="IPR036188">
    <property type="entry name" value="FAD/NAD-bd_sf"/>
</dbReference>
<dbReference type="InterPro" id="IPR002938">
    <property type="entry name" value="FAD-bd"/>
</dbReference>
<evidence type="ECO:0000256" key="2">
    <source>
        <dbReference type="ARBA" id="ARBA00022630"/>
    </source>
</evidence>
<evidence type="ECO:0000256" key="1">
    <source>
        <dbReference type="ARBA" id="ARBA00001974"/>
    </source>
</evidence>
<dbReference type="Proteomes" id="UP001595690">
    <property type="component" value="Unassembled WGS sequence"/>
</dbReference>
<comment type="caution">
    <text evidence="5">The sequence shown here is derived from an EMBL/GenBank/DDBJ whole genome shotgun (WGS) entry which is preliminary data.</text>
</comment>
<evidence type="ECO:0000256" key="3">
    <source>
        <dbReference type="ARBA" id="ARBA00022827"/>
    </source>
</evidence>
<dbReference type="GO" id="GO:0004497">
    <property type="term" value="F:monooxygenase activity"/>
    <property type="evidence" value="ECO:0007669"/>
    <property type="project" value="UniProtKB-KW"/>
</dbReference>
<proteinExistence type="predicted"/>
<dbReference type="Pfam" id="PF21274">
    <property type="entry name" value="Rng_hyd_C"/>
    <property type="match status" value="1"/>
</dbReference>
<dbReference type="PRINTS" id="PR00420">
    <property type="entry name" value="RNGMNOXGNASE"/>
</dbReference>
<keyword evidence="5" id="KW-0560">Oxidoreductase</keyword>
<dbReference type="SUPFAM" id="SSF51905">
    <property type="entry name" value="FAD/NAD(P)-binding domain"/>
    <property type="match status" value="1"/>
</dbReference>
<dbReference type="Gene3D" id="3.40.30.120">
    <property type="match status" value="1"/>
</dbReference>
<evidence type="ECO:0000313" key="6">
    <source>
        <dbReference type="Proteomes" id="UP001595690"/>
    </source>
</evidence>
<feature type="domain" description="FAD-binding" evidence="4">
    <location>
        <begin position="2"/>
        <end position="333"/>
    </location>
</feature>
<sequence>MIDVIIAGGGPTGMMLAGELRLHGVRVVLLERDLEPTKVVRALGLHARSIEILDQRGLVDRFLSLGTKHPLAGFFAGIDKPAPERLDTKYPHVLGLPQPIIERQLTEHAVEAGAEVRRGCTVTGLSQDDEGVTVELADGTSLRARYLVGCDGGRSTVRKLAGIDFPGEPTRVETLLGEMEIGVPWEEAMPLMLEVRKTQKRFGIGPMGGAYRVVVPAEGVSEDRAVMPTLDDFKEQLRRVAGTDFGVHSPRWMSRFGDATRQAERYRAGRVFLAGDAAHIHPPTGGQGLNLGLQDAFNLGWKLAAAVHGWAPADLLDTYEAERHPVAEEVLNNTRAQIELMKVEPGPQSVRRLLTELVGFEQVNRYLVEKIIAVSVRYDLGSGDDLVGRRIGDLALKRGGLYDHMHAGRAILLDQTGTLTVGGWADRVDHLVDVSEELDAPAVLLRPDGHVVWAGSDHQELEAELARWFGAAL</sequence>
<dbReference type="RefSeq" id="WP_382377929.1">
    <property type="nucleotide sequence ID" value="NZ_JBHRZI010000029.1"/>
</dbReference>
<keyword evidence="2" id="KW-0285">Flavoprotein</keyword>
<gene>
    <name evidence="5" type="primary">rox</name>
    <name evidence="5" type="ORF">ACFOWZ_33345</name>
</gene>
<protein>
    <submittedName>
        <fullName evidence="5">Rifampin monooxygenase</fullName>
    </submittedName>
</protein>
<dbReference type="NCBIfam" id="NF033145">
    <property type="entry name" value="rif_monoox"/>
    <property type="match status" value="1"/>
</dbReference>
<comment type="cofactor">
    <cofactor evidence="1">
        <name>FAD</name>
        <dbReference type="ChEBI" id="CHEBI:57692"/>
    </cofactor>
</comment>
<evidence type="ECO:0000259" key="4">
    <source>
        <dbReference type="Pfam" id="PF01494"/>
    </source>
</evidence>
<accession>A0ABV8C2W9</accession>
<evidence type="ECO:0000313" key="5">
    <source>
        <dbReference type="EMBL" id="MFC3896389.1"/>
    </source>
</evidence>